<dbReference type="AlphaFoldDB" id="A0A8K0RIT1"/>
<evidence type="ECO:0000256" key="3">
    <source>
        <dbReference type="ARBA" id="ARBA00023163"/>
    </source>
</evidence>
<name>A0A8K0RIT1_9PLEO</name>
<keyword evidence="3" id="KW-0804">Transcription</keyword>
<gene>
    <name evidence="7" type="ORF">FB567DRAFT_39947</name>
</gene>
<keyword evidence="2" id="KW-0238">DNA-binding</keyword>
<sequence length="371" mass="41605">MVQIQSSEKLHAACDECRTRKLKCSGEKPKCTRCKREKIECVFSPQKQMGRPKKRRRDGEADDNGITMTDTASGDFGYDQVSVLHDFGVITPPQYHEANRPVKAVLSDGTMRMPDLTAGSDVFGLSPISSFDFAAEPPIDPSLWDDSIAMDPPLNEPPMDAAIGPCTCLSLMYLTLSELQSVSSFAFPKVVIPLRKAMGVLSDLIHCPQCPKETFSAIQNIQSIVSLCKAIVERFHKVLLEIDAEADRLHQNGEKKPFRIGDNSPENHHLHTGTLDCPMGFNIDIGPREWQRLAKTALRTEIHGGGSNPRPLLQLIKEAEERQKKWHEDKEYCTAERRHLLGERSPDDAKKKCEALGADHIRRVIDNLQWE</sequence>
<evidence type="ECO:0000256" key="5">
    <source>
        <dbReference type="SAM" id="MobiDB-lite"/>
    </source>
</evidence>
<dbReference type="InterPro" id="IPR036864">
    <property type="entry name" value="Zn2-C6_fun-type_DNA-bd_sf"/>
</dbReference>
<dbReference type="PANTHER" id="PTHR31069">
    <property type="entry name" value="OLEATE-ACTIVATED TRANSCRIPTION FACTOR 1-RELATED"/>
    <property type="match status" value="1"/>
</dbReference>
<feature type="domain" description="Zn(2)-C6 fungal-type" evidence="6">
    <location>
        <begin position="13"/>
        <end position="43"/>
    </location>
</feature>
<protein>
    <recommendedName>
        <fullName evidence="6">Zn(2)-C6 fungal-type domain-containing protein</fullName>
    </recommendedName>
</protein>
<organism evidence="7 8">
    <name type="scientific">Paraphoma chrysanthemicola</name>
    <dbReference type="NCBI Taxonomy" id="798071"/>
    <lineage>
        <taxon>Eukaryota</taxon>
        <taxon>Fungi</taxon>
        <taxon>Dikarya</taxon>
        <taxon>Ascomycota</taxon>
        <taxon>Pezizomycotina</taxon>
        <taxon>Dothideomycetes</taxon>
        <taxon>Pleosporomycetidae</taxon>
        <taxon>Pleosporales</taxon>
        <taxon>Pleosporineae</taxon>
        <taxon>Phaeosphaeriaceae</taxon>
        <taxon>Paraphoma</taxon>
    </lineage>
</organism>
<evidence type="ECO:0000256" key="1">
    <source>
        <dbReference type="ARBA" id="ARBA00023015"/>
    </source>
</evidence>
<dbReference type="GO" id="GO:0003677">
    <property type="term" value="F:DNA binding"/>
    <property type="evidence" value="ECO:0007669"/>
    <property type="project" value="UniProtKB-KW"/>
</dbReference>
<dbReference type="EMBL" id="JAGMVJ010000001">
    <property type="protein sequence ID" value="KAH7095792.1"/>
    <property type="molecule type" value="Genomic_DNA"/>
</dbReference>
<evidence type="ECO:0000313" key="8">
    <source>
        <dbReference type="Proteomes" id="UP000813461"/>
    </source>
</evidence>
<accession>A0A8K0RIT1</accession>
<evidence type="ECO:0000259" key="6">
    <source>
        <dbReference type="PROSITE" id="PS50048"/>
    </source>
</evidence>
<keyword evidence="4" id="KW-0539">Nucleus</keyword>
<dbReference type="OrthoDB" id="4356994at2759"/>
<reference evidence="7" key="1">
    <citation type="journal article" date="2021" name="Nat. Commun.">
        <title>Genetic determinants of endophytism in the Arabidopsis root mycobiome.</title>
        <authorList>
            <person name="Mesny F."/>
            <person name="Miyauchi S."/>
            <person name="Thiergart T."/>
            <person name="Pickel B."/>
            <person name="Atanasova L."/>
            <person name="Karlsson M."/>
            <person name="Huettel B."/>
            <person name="Barry K.W."/>
            <person name="Haridas S."/>
            <person name="Chen C."/>
            <person name="Bauer D."/>
            <person name="Andreopoulos W."/>
            <person name="Pangilinan J."/>
            <person name="LaButti K."/>
            <person name="Riley R."/>
            <person name="Lipzen A."/>
            <person name="Clum A."/>
            <person name="Drula E."/>
            <person name="Henrissat B."/>
            <person name="Kohler A."/>
            <person name="Grigoriev I.V."/>
            <person name="Martin F.M."/>
            <person name="Hacquard S."/>
        </authorList>
    </citation>
    <scope>NUCLEOTIDE SEQUENCE</scope>
    <source>
        <strain evidence="7">MPI-SDFR-AT-0120</strain>
    </source>
</reference>
<keyword evidence="1" id="KW-0805">Transcription regulation</keyword>
<dbReference type="GO" id="GO:0008270">
    <property type="term" value="F:zinc ion binding"/>
    <property type="evidence" value="ECO:0007669"/>
    <property type="project" value="InterPro"/>
</dbReference>
<dbReference type="PANTHER" id="PTHR31069:SF27">
    <property type="entry name" value="TRANSCRIPTIONAL REGULATOR ALNR"/>
    <property type="match status" value="1"/>
</dbReference>
<dbReference type="GO" id="GO:0000981">
    <property type="term" value="F:DNA-binding transcription factor activity, RNA polymerase II-specific"/>
    <property type="evidence" value="ECO:0007669"/>
    <property type="project" value="InterPro"/>
</dbReference>
<keyword evidence="8" id="KW-1185">Reference proteome</keyword>
<dbReference type="SUPFAM" id="SSF57701">
    <property type="entry name" value="Zn2/Cys6 DNA-binding domain"/>
    <property type="match status" value="1"/>
</dbReference>
<dbReference type="PROSITE" id="PS50048">
    <property type="entry name" value="ZN2_CY6_FUNGAL_2"/>
    <property type="match status" value="1"/>
</dbReference>
<feature type="region of interest" description="Disordered" evidence="5">
    <location>
        <begin position="45"/>
        <end position="72"/>
    </location>
</feature>
<dbReference type="CDD" id="cd00067">
    <property type="entry name" value="GAL4"/>
    <property type="match status" value="1"/>
</dbReference>
<evidence type="ECO:0000313" key="7">
    <source>
        <dbReference type="EMBL" id="KAH7095792.1"/>
    </source>
</evidence>
<comment type="caution">
    <text evidence="7">The sequence shown here is derived from an EMBL/GenBank/DDBJ whole genome shotgun (WGS) entry which is preliminary data.</text>
</comment>
<dbReference type="PROSITE" id="PS00463">
    <property type="entry name" value="ZN2_CY6_FUNGAL_1"/>
    <property type="match status" value="1"/>
</dbReference>
<dbReference type="SMART" id="SM00066">
    <property type="entry name" value="GAL4"/>
    <property type="match status" value="1"/>
</dbReference>
<dbReference type="Pfam" id="PF00172">
    <property type="entry name" value="Zn_clus"/>
    <property type="match status" value="1"/>
</dbReference>
<dbReference type="InterPro" id="IPR050675">
    <property type="entry name" value="OAF3"/>
</dbReference>
<dbReference type="InterPro" id="IPR001138">
    <property type="entry name" value="Zn2Cys6_DnaBD"/>
</dbReference>
<dbReference type="Gene3D" id="4.10.240.10">
    <property type="entry name" value="Zn(2)-C6 fungal-type DNA-binding domain"/>
    <property type="match status" value="1"/>
</dbReference>
<evidence type="ECO:0000256" key="4">
    <source>
        <dbReference type="ARBA" id="ARBA00023242"/>
    </source>
</evidence>
<proteinExistence type="predicted"/>
<evidence type="ECO:0000256" key="2">
    <source>
        <dbReference type="ARBA" id="ARBA00023125"/>
    </source>
</evidence>
<dbReference type="Proteomes" id="UP000813461">
    <property type="component" value="Unassembled WGS sequence"/>
</dbReference>